<reference evidence="2" key="2">
    <citation type="submission" date="2013-10" db="EMBL/GenBank/DDBJ databases">
        <authorList>
            <person name="Aslett M."/>
        </authorList>
    </citation>
    <scope>NUCLEOTIDE SEQUENCE [LARGE SCALE GENOMIC DNA]</scope>
    <source>
        <strain evidence="2">Houghton</strain>
    </source>
</reference>
<feature type="region of interest" description="Disordered" evidence="1">
    <location>
        <begin position="60"/>
        <end position="151"/>
    </location>
</feature>
<keyword evidence="3" id="KW-1185">Reference proteome</keyword>
<dbReference type="AlphaFoldDB" id="U6JRF1"/>
<dbReference type="RefSeq" id="XP_013349964.1">
    <property type="nucleotide sequence ID" value="XM_013494510.1"/>
</dbReference>
<accession>U6JRF1</accession>
<dbReference type="VEuPathDB" id="ToxoDB:EMH_0031340"/>
<name>U6JRF1_9EIME</name>
<protein>
    <submittedName>
        <fullName evidence="2">Uncharacterized protein</fullName>
    </submittedName>
</protein>
<feature type="region of interest" description="Disordered" evidence="1">
    <location>
        <begin position="1"/>
        <end position="43"/>
    </location>
</feature>
<gene>
    <name evidence="2" type="ORF">EMH_0031340</name>
</gene>
<dbReference type="EMBL" id="HG679485">
    <property type="protein sequence ID" value="CDJ27386.1"/>
    <property type="molecule type" value="Genomic_DNA"/>
</dbReference>
<organism evidence="2 3">
    <name type="scientific">Eimeria mitis</name>
    <dbReference type="NCBI Taxonomy" id="44415"/>
    <lineage>
        <taxon>Eukaryota</taxon>
        <taxon>Sar</taxon>
        <taxon>Alveolata</taxon>
        <taxon>Apicomplexa</taxon>
        <taxon>Conoidasida</taxon>
        <taxon>Coccidia</taxon>
        <taxon>Eucoccidiorida</taxon>
        <taxon>Eimeriorina</taxon>
        <taxon>Eimeriidae</taxon>
        <taxon>Eimeria</taxon>
    </lineage>
</organism>
<proteinExistence type="predicted"/>
<reference evidence="2" key="1">
    <citation type="submission" date="2013-10" db="EMBL/GenBank/DDBJ databases">
        <title>Genomic analysis of the causative agents of coccidiosis in chickens.</title>
        <authorList>
            <person name="Reid A.J."/>
            <person name="Blake D."/>
            <person name="Billington K."/>
            <person name="Browne H."/>
            <person name="Dunn M."/>
            <person name="Hung S."/>
            <person name="Kawahara F."/>
            <person name="Miranda-Saavedra D."/>
            <person name="Mourier T."/>
            <person name="Nagra H."/>
            <person name="Otto T.D."/>
            <person name="Rawlings N."/>
            <person name="Sanchez A."/>
            <person name="Sanders M."/>
            <person name="Subramaniam C."/>
            <person name="Tay Y."/>
            <person name="Dear P."/>
            <person name="Doerig C."/>
            <person name="Gruber A."/>
            <person name="Parkinson J."/>
            <person name="Shirley M."/>
            <person name="Wan K.L."/>
            <person name="Berriman M."/>
            <person name="Tomley F."/>
            <person name="Pain A."/>
        </authorList>
    </citation>
    <scope>NUCLEOTIDE SEQUENCE [LARGE SCALE GENOMIC DNA]</scope>
    <source>
        <strain evidence="2">Houghton</strain>
    </source>
</reference>
<feature type="compositionally biased region" description="Low complexity" evidence="1">
    <location>
        <begin position="119"/>
        <end position="131"/>
    </location>
</feature>
<evidence type="ECO:0000313" key="2">
    <source>
        <dbReference type="EMBL" id="CDJ27386.1"/>
    </source>
</evidence>
<feature type="compositionally biased region" description="Low complexity" evidence="1">
    <location>
        <begin position="78"/>
        <end position="98"/>
    </location>
</feature>
<evidence type="ECO:0000256" key="1">
    <source>
        <dbReference type="SAM" id="MobiDB-lite"/>
    </source>
</evidence>
<dbReference type="Proteomes" id="UP000030744">
    <property type="component" value="Unassembled WGS sequence"/>
</dbReference>
<sequence>MPPDRGGPRGPLGAPGYEYFGGPRGGPLGPPMYPMRRCSDSPGPPLLRVSYYGRAEEREGYLGGIGDPRGPPPRVLQRRLPPEQLQQMQQMHAQQQQQYYADMRRFPPSGGWRRRRSCSSRGSNSSNSSCGADREGPPGGPLSGRGSFIDRERKVRHQSAAICVVVAAPVAGAGAAV</sequence>
<evidence type="ECO:0000313" key="3">
    <source>
        <dbReference type="Proteomes" id="UP000030744"/>
    </source>
</evidence>
<dbReference type="GeneID" id="25377954"/>